<name>A0ABS5W110_9SPHN</name>
<comment type="similarity">
    <text evidence="1">Belongs to the universal stress protein A family.</text>
</comment>
<evidence type="ECO:0000313" key="3">
    <source>
        <dbReference type="EMBL" id="MBT2132997.1"/>
    </source>
</evidence>
<protein>
    <submittedName>
        <fullName evidence="3">Universal stress protein</fullName>
    </submittedName>
</protein>
<organism evidence="3 4">
    <name type="scientific">Croceibacterium selenioxidans</name>
    <dbReference type="NCBI Taxonomy" id="2838833"/>
    <lineage>
        <taxon>Bacteria</taxon>
        <taxon>Pseudomonadati</taxon>
        <taxon>Pseudomonadota</taxon>
        <taxon>Alphaproteobacteria</taxon>
        <taxon>Sphingomonadales</taxon>
        <taxon>Erythrobacteraceae</taxon>
        <taxon>Croceibacterium</taxon>
    </lineage>
</organism>
<dbReference type="PANTHER" id="PTHR46268">
    <property type="entry name" value="STRESS RESPONSE PROTEIN NHAX"/>
    <property type="match status" value="1"/>
</dbReference>
<keyword evidence="4" id="KW-1185">Reference proteome</keyword>
<dbReference type="CDD" id="cd00293">
    <property type="entry name" value="USP-like"/>
    <property type="match status" value="2"/>
</dbReference>
<reference evidence="3 4" key="1">
    <citation type="submission" date="2021-05" db="EMBL/GenBank/DDBJ databases">
        <title>Croceibacterium sp. LX-88 genome sequence.</title>
        <authorList>
            <person name="Luo X."/>
        </authorList>
    </citation>
    <scope>NUCLEOTIDE SEQUENCE [LARGE SCALE GENOMIC DNA]</scope>
    <source>
        <strain evidence="3 4">LX-88</strain>
    </source>
</reference>
<dbReference type="Proteomes" id="UP000811255">
    <property type="component" value="Unassembled WGS sequence"/>
</dbReference>
<dbReference type="RefSeq" id="WP_214534263.1">
    <property type="nucleotide sequence ID" value="NZ_JAHFVK010000001.1"/>
</dbReference>
<sequence>MINSIALPTDFSDAGTTAFEHALRLAMLNRSRLDLLHVRHPEEPPRWQAFPRVREVLHRWNYLAEDAPVEDILATTGVEVRKVDIRDGDAGDGLSNYLHEHRPDLLVMASRGHAGLERWLKGSVSAEILRETLVPTLVLGPEARPFVASDSGVMEVGIVLVPVDHRPSPNGAIAKLQSLTSALEVTFDFVHVGTDAPRVEDGNGAPLPVRTVEGSVVEALVLEADSVNLIAMPTEGRNGFLDAIRGSTTERLISEVGCPVLVLPVSK</sequence>
<dbReference type="PANTHER" id="PTHR46268:SF6">
    <property type="entry name" value="UNIVERSAL STRESS PROTEIN UP12"/>
    <property type="match status" value="1"/>
</dbReference>
<evidence type="ECO:0000259" key="2">
    <source>
        <dbReference type="Pfam" id="PF00582"/>
    </source>
</evidence>
<comment type="caution">
    <text evidence="3">The sequence shown here is derived from an EMBL/GenBank/DDBJ whole genome shotgun (WGS) entry which is preliminary data.</text>
</comment>
<feature type="domain" description="UspA" evidence="2">
    <location>
        <begin position="201"/>
        <end position="264"/>
    </location>
</feature>
<dbReference type="EMBL" id="JAHFVK010000001">
    <property type="protein sequence ID" value="MBT2132997.1"/>
    <property type="molecule type" value="Genomic_DNA"/>
</dbReference>
<accession>A0ABS5W110</accession>
<gene>
    <name evidence="3" type="ORF">KK137_01515</name>
</gene>
<dbReference type="PRINTS" id="PR01438">
    <property type="entry name" value="UNVRSLSTRESS"/>
</dbReference>
<dbReference type="InterPro" id="IPR006015">
    <property type="entry name" value="Universal_stress_UspA"/>
</dbReference>
<evidence type="ECO:0000256" key="1">
    <source>
        <dbReference type="ARBA" id="ARBA00008791"/>
    </source>
</evidence>
<dbReference type="Gene3D" id="3.40.50.12370">
    <property type="match status" value="2"/>
</dbReference>
<dbReference type="InterPro" id="IPR006016">
    <property type="entry name" value="UspA"/>
</dbReference>
<proteinExistence type="inferred from homology"/>
<dbReference type="Pfam" id="PF00582">
    <property type="entry name" value="Usp"/>
    <property type="match status" value="2"/>
</dbReference>
<dbReference type="SUPFAM" id="SSF52402">
    <property type="entry name" value="Adenine nucleotide alpha hydrolases-like"/>
    <property type="match status" value="2"/>
</dbReference>
<feature type="domain" description="UspA" evidence="2">
    <location>
        <begin position="1"/>
        <end position="139"/>
    </location>
</feature>
<evidence type="ECO:0000313" key="4">
    <source>
        <dbReference type="Proteomes" id="UP000811255"/>
    </source>
</evidence>